<evidence type="ECO:0000256" key="4">
    <source>
        <dbReference type="ARBA" id="ARBA00022517"/>
    </source>
</evidence>
<comment type="subcellular location">
    <subcellularLocation>
        <location evidence="1 8">Nucleus</location>
        <location evidence="1 8">Nucleolus</location>
    </subcellularLocation>
</comment>
<accession>A0A9P7V1H7</accession>
<dbReference type="RefSeq" id="XP_043015009.1">
    <property type="nucleotide sequence ID" value="XM_043146307.1"/>
</dbReference>
<dbReference type="Pfam" id="PF23243">
    <property type="entry name" value="HEAT_HEATR1"/>
    <property type="match status" value="1"/>
</dbReference>
<evidence type="ECO:0000256" key="5">
    <source>
        <dbReference type="ARBA" id="ARBA00022552"/>
    </source>
</evidence>
<dbReference type="InterPro" id="IPR056473">
    <property type="entry name" value="HEAT_Utp10/HEAT1"/>
</dbReference>
<evidence type="ECO:0000256" key="6">
    <source>
        <dbReference type="ARBA" id="ARBA00023242"/>
    </source>
</evidence>
<keyword evidence="4 8" id="KW-0690">Ribosome biogenesis</keyword>
<dbReference type="GO" id="GO:0030515">
    <property type="term" value="F:snoRNA binding"/>
    <property type="evidence" value="ECO:0007669"/>
    <property type="project" value="TreeGrafter"/>
</dbReference>
<dbReference type="InterPro" id="IPR012954">
    <property type="entry name" value="BP28_C_dom"/>
</dbReference>
<dbReference type="PANTHER" id="PTHR13457">
    <property type="entry name" value="BAP28"/>
    <property type="match status" value="1"/>
</dbReference>
<dbReference type="InterPro" id="IPR016024">
    <property type="entry name" value="ARM-type_fold"/>
</dbReference>
<dbReference type="GeneID" id="66069551"/>
<evidence type="ECO:0000256" key="3">
    <source>
        <dbReference type="ARBA" id="ARBA00015399"/>
    </source>
</evidence>
<proteinExistence type="inferred from homology"/>
<dbReference type="Pfam" id="PF12397">
    <property type="entry name" value="U3snoRNP10"/>
    <property type="match status" value="1"/>
</dbReference>
<keyword evidence="7 8" id="KW-0687">Ribonucleoprotein</keyword>
<feature type="domain" description="BP28 C-terminal" evidence="10">
    <location>
        <begin position="1772"/>
        <end position="1909"/>
    </location>
</feature>
<dbReference type="GO" id="GO:0000462">
    <property type="term" value="P:maturation of SSU-rRNA from tricistronic rRNA transcript (SSU-rRNA, 5.8S rRNA, LSU-rRNA)"/>
    <property type="evidence" value="ECO:0007669"/>
    <property type="project" value="TreeGrafter"/>
</dbReference>
<keyword evidence="5 8" id="KW-0698">rRNA processing</keyword>
<evidence type="ECO:0000256" key="2">
    <source>
        <dbReference type="ARBA" id="ARBA00010559"/>
    </source>
</evidence>
<comment type="similarity">
    <text evidence="2 8">Belongs to the HEATR1/UTP10 family.</text>
</comment>
<evidence type="ECO:0000256" key="9">
    <source>
        <dbReference type="SAM" id="MobiDB-lite"/>
    </source>
</evidence>
<evidence type="ECO:0000256" key="8">
    <source>
        <dbReference type="RuleBase" id="RU367065"/>
    </source>
</evidence>
<feature type="region of interest" description="Disordered" evidence="9">
    <location>
        <begin position="1424"/>
        <end position="1449"/>
    </location>
</feature>
<keyword evidence="12" id="KW-1185">Reference proteome</keyword>
<evidence type="ECO:0000259" key="10">
    <source>
        <dbReference type="SMART" id="SM01036"/>
    </source>
</evidence>
<comment type="caution">
    <text evidence="11">The sequence shown here is derived from an EMBL/GenBank/DDBJ whole genome shotgun (WGS) entry which is preliminary data.</text>
</comment>
<evidence type="ECO:0000256" key="7">
    <source>
        <dbReference type="ARBA" id="ARBA00023274"/>
    </source>
</evidence>
<evidence type="ECO:0000313" key="11">
    <source>
        <dbReference type="EMBL" id="KAG7098539.1"/>
    </source>
</evidence>
<gene>
    <name evidence="11" type="ORF">E1B28_000475</name>
</gene>
<dbReference type="InterPro" id="IPR040191">
    <property type="entry name" value="UTP10"/>
</dbReference>
<sequence length="2038" mass="225834">MVSSLAAQLTQNASLNASLLVDRTLRKPTESYLFTGKDADQYDLDSVYALGANGFIQLVSLDPGLGQYESALFSYTAKSIDRTLLTAAANSQLDTSIRSFLLALGPYLLEVPTGKVIEWLVRRFRVNEFNVEALISVFLPYHETPHFAKMNTILHVKKNTTWSFLLPFKSAAQSVPRIALVTEMKKNSEVARHISSLLPNAIKEGYSHRTLVAFNAATLHDFIIHSDTLEESCIAYLLPALVEPLQTGSPKDAILGSYILISTLSQKCKVTPAALKALVVSMISCAHEVGVTQVVNALISVCEAQDVLEELPNHTVKSFLRLKGINEEVERAMSWEGSEKLIVPLVSGIGRRLKDDTAVGFVETVISSPVIPTLVIRHLTKILLTQAVTADPSSASDLVDVLNMLLYNILQRHPVLFRELIDEMSQAGDEGTKHRFEQLSINLSMGYASSKSGGIENVDDIVATSNADDQIRATAVKNLLEKSESLESRDGEESLHAALLARVQDTSQSVLEILYTNNPPLFLRVAAKNPQIFLDSLDVALTSFIAKPRRAILKLHLGFLLEHFFPKVDGNDHIVEGAFHRFIFPFLLYSKPRQHTADLVWDALDHYLSRAKGPSSLKELLKGCDEVRKLHVQEDPIERMAKINQSLAARIAENVLASNEYPHHLDEVVNKLTDENSHARVFGYLIARALVTRLSGEHQVAAADRILSAINLEQVAASEDASDDVIEILKKVDHIIVLKPNSKNTACWVQVSTINTLSQILPPEGLSVDFISSSLQRNPDDRGYHYAKVMRHIYKICNSLSPALKKHLLCKVFLSLKDDALLFFAGIFSSKCYDSERDDLVKNQMKASALHYASAFVEAAEDSEEAGIDFQTIVPCLLVALQDKALEVRKGATELLARIKRSTKKKFGSVYAFDIVYGDNKHDIQYLSQEDFKKYMMSLLNHIEHFLHDPHYVRVFHKDHLARSSSNPKKEANYRHRVLCYILSHITASTEASAQLTLLSTIQDVSDKSKVEALLPIIQQITSISESASRHFGSYRDEIVRLTTSAFDTSVTDELNEKPLLWDTYLAIVQTSVKTASMREVITARITSIFPKLQQQRKVELCLKLVELGSGEGSNIQTYVKNLLSIMLYESVIVIQLLNSLRMEVVDGPRSSKRAKLAEPCEPEDLLLRLGLLAEVLGSVSLPSSLDLISHLLETLSRVMQSTPSVNTDVIFIEQSLMSAIDNVAGKVKETNRAPNAIRLDILVELIRVTENPQTFQQALLLIANLARFAPDSVLHNIMPVFTFMGSNVFHRDDAYSFAVVQKTIDNIVPVMVSSLKKTNNARLDLYIASRDFLRVFTDAANHIPRHRRTNFFAHLVDVLGPGDFLAPVCLLLVEKSTNRIIRQNTDDSQTALAPPTSLIHHYSAPLQISALVEMLHESRRLASRANGVDSSQPTLLDDSLPEESTISPTTMSKRRAQAIITFVGHATKVFPSAKETKASSSESPPSLSNLVSLFISLATMKSKESAPDLRIDEIVRSARLALSKVLSIVPARDFVGAILSMLGSGDGSVQAGALDLLYSRLPKISTSVRQEVVPSIVKIVESVQTILSHRPEKAAIFSALKAIEAIGSTMSQGEESCLTNLISSMIVLIKDRELGTSAMSALAPLPSKLGPRLIPFFREIVSQAVVILPEADQDLSSSTIKVIHGFLMSIPTLWSSVELNLVLKLSLDYKVSPHSQEGIAMLVKTITKRALSKVLLPTICELWPSLERSSQPVSLNGYFDITRRSIRSAGRTEVQEHLRALFKVFLGAFEAVKALPLERDNAKARAILSFVELVVKLNESAFRPLFRRLHDWTFVEGNDTSRSVTFCQIYIGLLDYFKNLMNPYMTLVITPLVEIMKDHITSTSTNKELLTVVLETFAKSISYDDGGYWRDEKIRQVTPSLISLIPICAQLNISEGKAYLQDSLTSTAEHVLDDTLLKTINLDILMHTRSEDASTRIFALSCSEALWRVHGGKLLGFVAETATFIAECCEDEHDTVVKESFKLKDAVEAVAGSINGM</sequence>
<dbReference type="GO" id="GO:0032040">
    <property type="term" value="C:small-subunit processome"/>
    <property type="evidence" value="ECO:0007669"/>
    <property type="project" value="TreeGrafter"/>
</dbReference>
<reference evidence="11" key="1">
    <citation type="journal article" date="2021" name="Genome Biol. Evol.">
        <title>The assembled and annotated genome of the fairy-ring fungus Marasmius oreades.</title>
        <authorList>
            <person name="Hiltunen M."/>
            <person name="Ament-Velasquez S.L."/>
            <person name="Johannesson H."/>
        </authorList>
    </citation>
    <scope>NUCLEOTIDE SEQUENCE</scope>
    <source>
        <strain evidence="11">03SP1</strain>
    </source>
</reference>
<comment type="function">
    <text evidence="8">Involved in nucleolar processing of pre-18S ribosomal RNA.</text>
</comment>
<name>A0A9P7V1H7_9AGAR</name>
<protein>
    <recommendedName>
        <fullName evidence="3 8">U3 small nucleolar RNA-associated protein 10</fullName>
    </recommendedName>
</protein>
<evidence type="ECO:0000313" key="12">
    <source>
        <dbReference type="Proteomes" id="UP001049176"/>
    </source>
</evidence>
<dbReference type="GO" id="GO:0030686">
    <property type="term" value="C:90S preribosome"/>
    <property type="evidence" value="ECO:0007669"/>
    <property type="project" value="TreeGrafter"/>
</dbReference>
<dbReference type="GO" id="GO:0034455">
    <property type="term" value="C:t-UTP complex"/>
    <property type="evidence" value="ECO:0007669"/>
    <property type="project" value="TreeGrafter"/>
</dbReference>
<keyword evidence="6 8" id="KW-0539">Nucleus</keyword>
<dbReference type="SUPFAM" id="SSF48371">
    <property type="entry name" value="ARM repeat"/>
    <property type="match status" value="2"/>
</dbReference>
<dbReference type="Pfam" id="PF08146">
    <property type="entry name" value="BP28CT"/>
    <property type="match status" value="1"/>
</dbReference>
<dbReference type="GO" id="GO:0045943">
    <property type="term" value="P:positive regulation of transcription by RNA polymerase I"/>
    <property type="evidence" value="ECO:0007669"/>
    <property type="project" value="TreeGrafter"/>
</dbReference>
<dbReference type="SMART" id="SM01036">
    <property type="entry name" value="BP28CT"/>
    <property type="match status" value="1"/>
</dbReference>
<organism evidence="11 12">
    <name type="scientific">Marasmius oreades</name>
    <name type="common">fairy-ring Marasmius</name>
    <dbReference type="NCBI Taxonomy" id="181124"/>
    <lineage>
        <taxon>Eukaryota</taxon>
        <taxon>Fungi</taxon>
        <taxon>Dikarya</taxon>
        <taxon>Basidiomycota</taxon>
        <taxon>Agaricomycotina</taxon>
        <taxon>Agaricomycetes</taxon>
        <taxon>Agaricomycetidae</taxon>
        <taxon>Agaricales</taxon>
        <taxon>Marasmiineae</taxon>
        <taxon>Marasmiaceae</taxon>
        <taxon>Marasmius</taxon>
    </lineage>
</organism>
<dbReference type="Proteomes" id="UP001049176">
    <property type="component" value="Chromosome 1"/>
</dbReference>
<evidence type="ECO:0000256" key="1">
    <source>
        <dbReference type="ARBA" id="ARBA00004604"/>
    </source>
</evidence>
<dbReference type="OrthoDB" id="31183at2759"/>
<comment type="subunit">
    <text evidence="8">Component of the ribosomal small subunit (SSU) processome.</text>
</comment>
<dbReference type="KEGG" id="more:E1B28_000475"/>
<dbReference type="InterPro" id="IPR022125">
    <property type="entry name" value="U3snoRNP10_N"/>
</dbReference>
<dbReference type="PANTHER" id="PTHR13457:SF1">
    <property type="entry name" value="HEAT REPEAT-CONTAINING PROTEIN 1"/>
    <property type="match status" value="1"/>
</dbReference>
<dbReference type="EMBL" id="CM032181">
    <property type="protein sequence ID" value="KAG7098539.1"/>
    <property type="molecule type" value="Genomic_DNA"/>
</dbReference>